<dbReference type="InterPro" id="IPR004841">
    <property type="entry name" value="AA-permease/SLC12A_dom"/>
</dbReference>
<comment type="subcellular location">
    <subcellularLocation>
        <location evidence="1">Membrane</location>
        <topology evidence="1">Multi-pass membrane protein</topology>
    </subcellularLocation>
</comment>
<sequence>MATPTNYQPKDTSIEDPDTKQSAGEAQSYDLEDPSRQNVHDEVAGADNLHRSMKSRHIQMISIGGVIGTGLFLGTAQSLANGGPLGLMLGFFVMGTVVWNVMASLGEMVAHLPIAGGHVTLAKRFVDSSLSLTMGYNYFYNWAIVLPAELSASAILVNYWNKRVNNAVWITIFLVIVGLINLGGGRFYAEFEFWFASIKVVTIVGLIILGIILDAGGGPDHDPIGFRYWHNPGPFAQYLGIKGSLGQFLGFWSVLIQASFSYIGTEITAITAGEAKNPKKSLPSAIKGVAVRICMFYILGTFVIGLLVPSNDPRLNIESHDAASSPFVIAIQNSGIKSLPSVINAALLSSAWSAASSDMYTSSRALYGLALAGNAPAVFMKTTRWGLPWVCLLASTAFALLAYMSVGSGGAGQVFGWLSTMSSVTGILTWVGILITYIRFDAGVKAQNIDREQFPYKSFLINGHWDTATFITGYLPIVVFILLYFISKYHQKRIGARTTIVGVHEMDFITDSRDEARDGPDDDGTMGEKKTLAEKFKELPSHFLVLPIVIIHHLNVECNPYRTRLRSGPGGSGNTRLDTGSGRVADDRNPTRYPTGSLAYHSENQQSSIII</sequence>
<feature type="domain" description="Amino acid permease/ SLC12A" evidence="9">
    <location>
        <begin position="57"/>
        <end position="488"/>
    </location>
</feature>
<feature type="transmembrane region" description="Helical" evidence="8">
    <location>
        <begin position="60"/>
        <end position="79"/>
    </location>
</feature>
<evidence type="ECO:0000313" key="11">
    <source>
        <dbReference type="Proteomes" id="UP000037035"/>
    </source>
</evidence>
<evidence type="ECO:0000256" key="1">
    <source>
        <dbReference type="ARBA" id="ARBA00004141"/>
    </source>
</evidence>
<evidence type="ECO:0000256" key="2">
    <source>
        <dbReference type="ARBA" id="ARBA00022448"/>
    </source>
</evidence>
<dbReference type="AlphaFoldDB" id="A0A0L6UI36"/>
<dbReference type="PANTHER" id="PTHR43341:SF20">
    <property type="entry name" value="AAT FAMILY AMINO ACID TRANSPORTER"/>
    <property type="match status" value="1"/>
</dbReference>
<feature type="compositionally biased region" description="Polar residues" evidence="7">
    <location>
        <begin position="1"/>
        <end position="11"/>
    </location>
</feature>
<dbReference type="PANTHER" id="PTHR43341">
    <property type="entry name" value="AMINO ACID PERMEASE"/>
    <property type="match status" value="1"/>
</dbReference>
<dbReference type="GO" id="GO:0015171">
    <property type="term" value="F:amino acid transmembrane transporter activity"/>
    <property type="evidence" value="ECO:0007669"/>
    <property type="project" value="TreeGrafter"/>
</dbReference>
<keyword evidence="6 8" id="KW-0472">Membrane</keyword>
<feature type="transmembrane region" description="Helical" evidence="8">
    <location>
        <begin position="193"/>
        <end position="213"/>
    </location>
</feature>
<accession>A0A0L6UI36</accession>
<dbReference type="InterPro" id="IPR050524">
    <property type="entry name" value="APC_YAT"/>
</dbReference>
<gene>
    <name evidence="10" type="ORF">VP01_581g6</name>
</gene>
<dbReference type="VEuPathDB" id="FungiDB:VP01_581g6"/>
<dbReference type="Proteomes" id="UP000037035">
    <property type="component" value="Unassembled WGS sequence"/>
</dbReference>
<dbReference type="EMBL" id="LAVV01011074">
    <property type="protein sequence ID" value="KNZ48224.1"/>
    <property type="molecule type" value="Genomic_DNA"/>
</dbReference>
<evidence type="ECO:0000256" key="3">
    <source>
        <dbReference type="ARBA" id="ARBA00022692"/>
    </source>
</evidence>
<feature type="transmembrane region" description="Helical" evidence="8">
    <location>
        <begin position="415"/>
        <end position="438"/>
    </location>
</feature>
<proteinExistence type="predicted"/>
<dbReference type="OrthoDB" id="10062876at2759"/>
<dbReference type="STRING" id="27349.A0A0L6UI36"/>
<keyword evidence="4" id="KW-0029">Amino-acid transport</keyword>
<dbReference type="InterPro" id="IPR004840">
    <property type="entry name" value="Amino_acid_permease_CS"/>
</dbReference>
<feature type="transmembrane region" description="Helical" evidence="8">
    <location>
        <begin position="468"/>
        <end position="487"/>
    </location>
</feature>
<evidence type="ECO:0000259" key="9">
    <source>
        <dbReference type="Pfam" id="PF00324"/>
    </source>
</evidence>
<evidence type="ECO:0000256" key="7">
    <source>
        <dbReference type="SAM" id="MobiDB-lite"/>
    </source>
</evidence>
<feature type="transmembrane region" description="Helical" evidence="8">
    <location>
        <begin position="289"/>
        <end position="308"/>
    </location>
</feature>
<keyword evidence="11" id="KW-1185">Reference proteome</keyword>
<evidence type="ECO:0000256" key="4">
    <source>
        <dbReference type="ARBA" id="ARBA00022970"/>
    </source>
</evidence>
<feature type="region of interest" description="Disordered" evidence="7">
    <location>
        <begin position="1"/>
        <end position="38"/>
    </location>
</feature>
<keyword evidence="2" id="KW-0813">Transport</keyword>
<reference evidence="10 11" key="1">
    <citation type="submission" date="2015-08" db="EMBL/GenBank/DDBJ databases">
        <title>Next Generation Sequencing and Analysis of the Genome of Puccinia sorghi L Schw, the Causal Agent of Maize Common Rust.</title>
        <authorList>
            <person name="Rochi L."/>
            <person name="Burguener G."/>
            <person name="Darino M."/>
            <person name="Turjanski A."/>
            <person name="Kreff E."/>
            <person name="Dieguez M.J."/>
            <person name="Sacco F."/>
        </authorList>
    </citation>
    <scope>NUCLEOTIDE SEQUENCE [LARGE SCALE GENOMIC DNA]</scope>
    <source>
        <strain evidence="10 11">RO10H11247</strain>
    </source>
</reference>
<name>A0A0L6UI36_9BASI</name>
<dbReference type="GO" id="GO:0016020">
    <property type="term" value="C:membrane"/>
    <property type="evidence" value="ECO:0007669"/>
    <property type="project" value="UniProtKB-SubCell"/>
</dbReference>
<dbReference type="PROSITE" id="PS00218">
    <property type="entry name" value="AMINO_ACID_PERMEASE_1"/>
    <property type="match status" value="1"/>
</dbReference>
<comment type="caution">
    <text evidence="10">The sequence shown here is derived from an EMBL/GenBank/DDBJ whole genome shotgun (WGS) entry which is preliminary data.</text>
</comment>
<evidence type="ECO:0000256" key="6">
    <source>
        <dbReference type="ARBA" id="ARBA00023136"/>
    </source>
</evidence>
<feature type="region of interest" description="Disordered" evidence="7">
    <location>
        <begin position="563"/>
        <end position="598"/>
    </location>
</feature>
<dbReference type="Pfam" id="PF00324">
    <property type="entry name" value="AA_permease"/>
    <property type="match status" value="1"/>
</dbReference>
<keyword evidence="5 8" id="KW-1133">Transmembrane helix</keyword>
<protein>
    <recommendedName>
        <fullName evidence="9">Amino acid permease/ SLC12A domain-containing protein</fullName>
    </recommendedName>
</protein>
<evidence type="ECO:0000313" key="10">
    <source>
        <dbReference type="EMBL" id="KNZ48224.1"/>
    </source>
</evidence>
<dbReference type="FunFam" id="1.20.1740.10:FF:000006">
    <property type="entry name" value="General amino acid permease"/>
    <property type="match status" value="1"/>
</dbReference>
<feature type="transmembrane region" description="Helical" evidence="8">
    <location>
        <begin position="167"/>
        <end position="187"/>
    </location>
</feature>
<evidence type="ECO:0000256" key="8">
    <source>
        <dbReference type="SAM" id="Phobius"/>
    </source>
</evidence>
<dbReference type="Gene3D" id="1.20.1740.10">
    <property type="entry name" value="Amino acid/polyamine transporter I"/>
    <property type="match status" value="1"/>
</dbReference>
<evidence type="ECO:0000256" key="5">
    <source>
        <dbReference type="ARBA" id="ARBA00022989"/>
    </source>
</evidence>
<feature type="transmembrane region" description="Helical" evidence="8">
    <location>
        <begin position="138"/>
        <end position="160"/>
    </location>
</feature>
<keyword evidence="3 8" id="KW-0812">Transmembrane</keyword>
<organism evidence="10 11">
    <name type="scientific">Puccinia sorghi</name>
    <dbReference type="NCBI Taxonomy" id="27349"/>
    <lineage>
        <taxon>Eukaryota</taxon>
        <taxon>Fungi</taxon>
        <taxon>Dikarya</taxon>
        <taxon>Basidiomycota</taxon>
        <taxon>Pucciniomycotina</taxon>
        <taxon>Pucciniomycetes</taxon>
        <taxon>Pucciniales</taxon>
        <taxon>Pucciniaceae</taxon>
        <taxon>Puccinia</taxon>
    </lineage>
</organism>
<feature type="transmembrane region" description="Helical" evidence="8">
    <location>
        <begin position="385"/>
        <end position="403"/>
    </location>
</feature>